<reference evidence="2 3" key="2">
    <citation type="submission" date="2006-07" db="EMBL/GenBank/DDBJ databases">
        <title>Sequencing of the draft genome and assembly of Chlorobium ferroxidans DSM 13031.</title>
        <authorList>
            <consortium name="US DOE Joint Genome Institute (JGI-PGF)"/>
            <person name="Copeland A."/>
            <person name="Lucas S."/>
            <person name="Lapidus A."/>
            <person name="Barry K."/>
            <person name="Glavina del Rio T."/>
            <person name="Dalin E."/>
            <person name="Tice H."/>
            <person name="Bruce D."/>
            <person name="Pitluck S."/>
            <person name="Richardson P."/>
        </authorList>
    </citation>
    <scope>NUCLEOTIDE SEQUENCE [LARGE SCALE GENOMIC DNA]</scope>
    <source>
        <strain evidence="2 3">DSM 13031</strain>
    </source>
</reference>
<dbReference type="CDD" id="cd03808">
    <property type="entry name" value="GT4_CapM-like"/>
    <property type="match status" value="1"/>
</dbReference>
<feature type="domain" description="Glycosyltransferase subfamily 4-like N-terminal" evidence="1">
    <location>
        <begin position="22"/>
        <end position="172"/>
    </location>
</feature>
<dbReference type="Pfam" id="PF13692">
    <property type="entry name" value="Glyco_trans_1_4"/>
    <property type="match status" value="1"/>
</dbReference>
<dbReference type="PANTHER" id="PTHR12526:SF638">
    <property type="entry name" value="SPORE COAT PROTEIN SA"/>
    <property type="match status" value="1"/>
</dbReference>
<dbReference type="Proteomes" id="UP000004162">
    <property type="component" value="Unassembled WGS sequence"/>
</dbReference>
<dbReference type="OrthoDB" id="9811239at2"/>
<comment type="caution">
    <text evidence="2">The sequence shown here is derived from an EMBL/GenBank/DDBJ whole genome shotgun (WGS) entry which is preliminary data.</text>
</comment>
<dbReference type="Gene3D" id="3.40.50.2000">
    <property type="entry name" value="Glycogen Phosphorylase B"/>
    <property type="match status" value="2"/>
</dbReference>
<dbReference type="SUPFAM" id="SSF53756">
    <property type="entry name" value="UDP-Glycosyltransferase/glycogen phosphorylase"/>
    <property type="match status" value="1"/>
</dbReference>
<dbReference type="Pfam" id="PF13579">
    <property type="entry name" value="Glyco_trans_4_4"/>
    <property type="match status" value="1"/>
</dbReference>
<proteinExistence type="predicted"/>
<dbReference type="PANTHER" id="PTHR12526">
    <property type="entry name" value="GLYCOSYLTRANSFERASE"/>
    <property type="match status" value="1"/>
</dbReference>
<reference evidence="2 3" key="1">
    <citation type="submission" date="2006-07" db="EMBL/GenBank/DDBJ databases">
        <title>Annotation of the draft genome assembly of Chlorobium ferroxidans DSM 13031.</title>
        <authorList>
            <consortium name="US DOE Joint Genome Institute (JGI-ORNL)"/>
            <person name="Larimer F."/>
            <person name="Land M."/>
            <person name="Hauser L."/>
        </authorList>
    </citation>
    <scope>NUCLEOTIDE SEQUENCE [LARGE SCALE GENOMIC DNA]</scope>
    <source>
        <strain evidence="2 3">DSM 13031</strain>
    </source>
</reference>
<gene>
    <name evidence="2" type="ORF">CferDRAFT_1774</name>
</gene>
<organism evidence="2 3">
    <name type="scientific">Chlorobium ferrooxidans DSM 13031</name>
    <dbReference type="NCBI Taxonomy" id="377431"/>
    <lineage>
        <taxon>Bacteria</taxon>
        <taxon>Pseudomonadati</taxon>
        <taxon>Chlorobiota</taxon>
        <taxon>Chlorobiia</taxon>
        <taxon>Chlorobiales</taxon>
        <taxon>Chlorobiaceae</taxon>
        <taxon>Chlorobium/Pelodictyon group</taxon>
        <taxon>Chlorobium</taxon>
    </lineage>
</organism>
<evidence type="ECO:0000313" key="2">
    <source>
        <dbReference type="EMBL" id="EAT59767.1"/>
    </source>
</evidence>
<dbReference type="GO" id="GO:0016757">
    <property type="term" value="F:glycosyltransferase activity"/>
    <property type="evidence" value="ECO:0007669"/>
    <property type="project" value="TreeGrafter"/>
</dbReference>
<accession>Q0YTY5</accession>
<dbReference type="AlphaFoldDB" id="Q0YTY5"/>
<dbReference type="InterPro" id="IPR028098">
    <property type="entry name" value="Glyco_trans_4-like_N"/>
</dbReference>
<evidence type="ECO:0000259" key="1">
    <source>
        <dbReference type="Pfam" id="PF13579"/>
    </source>
</evidence>
<dbReference type="EMBL" id="AASE01000002">
    <property type="protein sequence ID" value="EAT59767.1"/>
    <property type="molecule type" value="Genomic_DNA"/>
</dbReference>
<sequence length="382" mass="42548">MSRKKKILISANTTWNLVNFRQKLIATLIERGFDVVAVAPEDDYCKRLELSGCRYVPLAMDNKGTHPGHDFQLMLGFLRLFFRERPDVVLAYTVKPNVYASLAAKVVKVPVINNISGLGTAFIRGGWMSVLVSMLYRAGLSRSRCVFFQNDDDRTLFLEKGLVRRSQTDLLPGSGIDLNHFSVSLDAPPKPERDGLVFLMVARMLWDKGVREYVEAARSVRKRYPGTRFQLLGFLDVKNQTAVSRADVDGWVAEGIVEYLGTADDVRPLIAEADVVVLPSYREGTPRSLLEAAAMGKPLIATDVPGCREVVKDGMNGYLCTVRDSGDLAESISKMIALSPDERNGMARRSRQFVEECFDEKIVINKYLKAIDAIISGVAEKC</sequence>
<keyword evidence="3" id="KW-1185">Reference proteome</keyword>
<protein>
    <submittedName>
        <fullName evidence="2">Glycosyl transferase, group 1</fullName>
    </submittedName>
</protein>
<name>Q0YTY5_9CHLB</name>
<dbReference type="RefSeq" id="WP_006365541.1">
    <property type="nucleotide sequence ID" value="NZ_AASE01000002.1"/>
</dbReference>
<evidence type="ECO:0000313" key="3">
    <source>
        <dbReference type="Proteomes" id="UP000004162"/>
    </source>
</evidence>
<keyword evidence="2" id="KW-0808">Transferase</keyword>